<keyword evidence="2" id="KW-0812">Transmembrane</keyword>
<feature type="domain" description="Mvd1 C-terminal" evidence="3">
    <location>
        <begin position="658"/>
        <end position="843"/>
    </location>
</feature>
<evidence type="ECO:0000313" key="5">
    <source>
        <dbReference type="EMBL" id="KAJ8607406.1"/>
    </source>
</evidence>
<dbReference type="InterPro" id="IPR020568">
    <property type="entry name" value="Ribosomal_Su5_D2-typ_SF"/>
</dbReference>
<accession>A0AAD7UHZ1</accession>
<dbReference type="SUPFAM" id="SSF54211">
    <property type="entry name" value="Ribosomal protein S5 domain 2-like"/>
    <property type="match status" value="1"/>
</dbReference>
<name>A0AAD7UHZ1_9STRA</name>
<dbReference type="GO" id="GO:0009536">
    <property type="term" value="C:plastid"/>
    <property type="evidence" value="ECO:0007669"/>
    <property type="project" value="UniProtKB-SubCell"/>
</dbReference>
<dbReference type="GO" id="GO:0004163">
    <property type="term" value="F:diphosphomevalonate decarboxylase activity"/>
    <property type="evidence" value="ECO:0007669"/>
    <property type="project" value="InterPro"/>
</dbReference>
<comment type="caution">
    <text evidence="5">The sequence shown here is derived from an EMBL/GenBank/DDBJ whole genome shotgun (WGS) entry which is preliminary data.</text>
</comment>
<feature type="transmembrane region" description="Helical" evidence="2">
    <location>
        <begin position="209"/>
        <end position="231"/>
    </location>
</feature>
<dbReference type="InterPro" id="IPR053859">
    <property type="entry name" value="MVD-like_N"/>
</dbReference>
<feature type="domain" description="Diphosphomevalonate decarboxylase-like N-terminal" evidence="4">
    <location>
        <begin position="491"/>
        <end position="644"/>
    </location>
</feature>
<protein>
    <recommendedName>
        <fullName evidence="7">Diphosphomevalonate decarboxylase</fullName>
    </recommendedName>
</protein>
<dbReference type="Proteomes" id="UP001230188">
    <property type="component" value="Unassembled WGS sequence"/>
</dbReference>
<keyword evidence="2" id="KW-1133">Transmembrane helix</keyword>
<dbReference type="InterPro" id="IPR041431">
    <property type="entry name" value="Mvd1_C"/>
</dbReference>
<keyword evidence="2" id="KW-0472">Membrane</keyword>
<reference evidence="5" key="1">
    <citation type="submission" date="2023-01" db="EMBL/GenBank/DDBJ databases">
        <title>Metagenome sequencing of chrysophaentin producing Chrysophaeum taylorii.</title>
        <authorList>
            <person name="Davison J."/>
            <person name="Bewley C."/>
        </authorList>
    </citation>
    <scope>NUCLEOTIDE SEQUENCE</scope>
    <source>
        <strain evidence="5">NIES-1699</strain>
    </source>
</reference>
<dbReference type="Pfam" id="PF22700">
    <property type="entry name" value="MVD-like_N"/>
    <property type="match status" value="1"/>
</dbReference>
<dbReference type="GO" id="GO:0005829">
    <property type="term" value="C:cytosol"/>
    <property type="evidence" value="ECO:0007669"/>
    <property type="project" value="InterPro"/>
</dbReference>
<dbReference type="SUPFAM" id="SSF55060">
    <property type="entry name" value="GHMP Kinase, C-terminal domain"/>
    <property type="match status" value="1"/>
</dbReference>
<evidence type="ECO:0000259" key="3">
    <source>
        <dbReference type="Pfam" id="PF18376"/>
    </source>
</evidence>
<dbReference type="PANTHER" id="PTHR10977:SF3">
    <property type="entry name" value="DIPHOSPHOMEVALONATE DECARBOXYLASE"/>
    <property type="match status" value="1"/>
</dbReference>
<dbReference type="InterPro" id="IPR029765">
    <property type="entry name" value="Mev_diP_decarb"/>
</dbReference>
<feature type="transmembrane region" description="Helical" evidence="2">
    <location>
        <begin position="75"/>
        <end position="93"/>
    </location>
</feature>
<evidence type="ECO:0000259" key="4">
    <source>
        <dbReference type="Pfam" id="PF22700"/>
    </source>
</evidence>
<evidence type="ECO:0000256" key="1">
    <source>
        <dbReference type="ARBA" id="ARBA00004474"/>
    </source>
</evidence>
<dbReference type="InterPro" id="IPR014721">
    <property type="entry name" value="Ribsml_uS5_D2-typ_fold_subgr"/>
</dbReference>
<organism evidence="5 6">
    <name type="scientific">Chrysophaeum taylorii</name>
    <dbReference type="NCBI Taxonomy" id="2483200"/>
    <lineage>
        <taxon>Eukaryota</taxon>
        <taxon>Sar</taxon>
        <taxon>Stramenopiles</taxon>
        <taxon>Ochrophyta</taxon>
        <taxon>Pelagophyceae</taxon>
        <taxon>Pelagomonadales</taxon>
        <taxon>Pelagomonadaceae</taxon>
        <taxon>Chrysophaeum</taxon>
    </lineage>
</organism>
<feature type="transmembrane region" description="Helical" evidence="2">
    <location>
        <begin position="105"/>
        <end position="123"/>
    </location>
</feature>
<comment type="subcellular location">
    <subcellularLocation>
        <location evidence="1">Plastid</location>
    </subcellularLocation>
</comment>
<dbReference type="Gene3D" id="3.30.230.10">
    <property type="match status" value="1"/>
</dbReference>
<dbReference type="PANTHER" id="PTHR10977">
    <property type="entry name" value="DIPHOSPHOMEVALONATE DECARBOXYLASE"/>
    <property type="match status" value="1"/>
</dbReference>
<evidence type="ECO:0000313" key="6">
    <source>
        <dbReference type="Proteomes" id="UP001230188"/>
    </source>
</evidence>
<dbReference type="EMBL" id="JAQMWT010000218">
    <property type="protein sequence ID" value="KAJ8607406.1"/>
    <property type="molecule type" value="Genomic_DNA"/>
</dbReference>
<dbReference type="NCBIfam" id="TIGR01240">
    <property type="entry name" value="mevDPdecarb"/>
    <property type="match status" value="1"/>
</dbReference>
<dbReference type="Gene3D" id="3.30.70.890">
    <property type="entry name" value="GHMP kinase, C-terminal domain"/>
    <property type="match status" value="1"/>
</dbReference>
<dbReference type="AlphaFoldDB" id="A0AAD7UHZ1"/>
<feature type="transmembrane region" description="Helical" evidence="2">
    <location>
        <begin position="167"/>
        <end position="189"/>
    </location>
</feature>
<feature type="transmembrane region" description="Helical" evidence="2">
    <location>
        <begin position="243"/>
        <end position="263"/>
    </location>
</feature>
<dbReference type="GO" id="GO:0019287">
    <property type="term" value="P:isopentenyl diphosphate biosynthetic process, mevalonate pathway"/>
    <property type="evidence" value="ECO:0007669"/>
    <property type="project" value="InterPro"/>
</dbReference>
<dbReference type="InterPro" id="IPR036554">
    <property type="entry name" value="GHMP_kinase_C_sf"/>
</dbReference>
<sequence>MWLPYVVGATVLDALTDVASDHVIATEEEPQDEEACLCGDPSPQAKGRKPRKDPLLLAKLGLGDIDAKLTSEQDLVCSCVAMFWISVLIWQWSDWSVLPTSDATYLLAVIAGVAYACAMRSVMKAWELVPSTIVTPMMQLSGPVVEIFEAALGAVARRRRRPSILDSVANAQLAPTDAVAFALITLGGLAPSTDSLPQLARWSTWRSPAMSLLLVSNLLYATYYILLSLCVGEKDAPTPMTELHFVVISNLAAVATLTLWFAANPDLRRHARGLANVPKFPKLVSAAAEATNYAAMLLLSFAYQRHYSSGLVTAARTGLNQFTNVILAAVLYTLGGIGRPVRDFNKKILAACLVSIGLFISVDNDDDDVEPIPRILEPRQRPRPRLGGRLAPRVPVGSPVGPRIEVGRLLQGSLGFGATALRLEACPQTRVALGESRFERHHSLGVVQCFVPPAELLQRRAPVRVAEVELLLLLPAGDRRRKLADAARGGNTPINSSCSLTLDPTDLRAETVVIASSKFLEDELWLNGERAAREGTHAKRLRECLSLMRERCELPVTSAAASAAELKAWKVRVVSRNNFPTAAGLASSAAGYAALVTALAKLYGVRGDLSGVARIGSGSACRSLDGGLVAWRKGSSVDGADSIAEPLVGASHWPELRVVIVVADASEKETPSTEGMQRSVETSPFLSYRAINVAEPRIDELRDAFSSRDFDRFAEICMRDSNSFHATCLDTYPPIFYMNETSRKVVRAVHALNDAFPQAQAAYTFDAGPNAVVFCKTPEASQMLLALLKEVFPKFPVVGPERDRDPPSSLLPPGLVAKVGRSRGTTTSSSVVKLVYLTKVGAGAGSPLPDAALADLVDPSTLEPVLEPRFDLKLGNYAARAEVKVDRLRHVYFQPGPERLDVHLEHRLALITSFSTTARFPSPPKSPRADTIASALASAFGGALTRAYTIPGRDTLTVALRLAIAKQLIDTVPPENVMREPHYLLRDFY</sequence>
<evidence type="ECO:0000256" key="2">
    <source>
        <dbReference type="SAM" id="Phobius"/>
    </source>
</evidence>
<proteinExistence type="predicted"/>
<evidence type="ECO:0008006" key="7">
    <source>
        <dbReference type="Google" id="ProtNLM"/>
    </source>
</evidence>
<dbReference type="Pfam" id="PF18376">
    <property type="entry name" value="MDD_C"/>
    <property type="match status" value="1"/>
</dbReference>
<gene>
    <name evidence="5" type="ORF">CTAYLR_009955</name>
</gene>
<keyword evidence="6" id="KW-1185">Reference proteome</keyword>